<evidence type="ECO:0000256" key="5">
    <source>
        <dbReference type="ARBA" id="ARBA00022840"/>
    </source>
</evidence>
<evidence type="ECO:0000256" key="3">
    <source>
        <dbReference type="ARBA" id="ARBA00012737"/>
    </source>
</evidence>
<comment type="pathway">
    <text evidence="1">Amino-acid biosynthesis; L-asparagine biosynthesis; L-asparagine from L-aspartate (L-Gln route): step 1/1.</text>
</comment>
<feature type="active site" description="For GATase activity" evidence="9">
    <location>
        <position position="2"/>
    </location>
</feature>
<dbReference type="EC" id="6.3.5.4" evidence="3"/>
<keyword evidence="6 9" id="KW-0061">Asparagine biosynthesis</keyword>
<dbReference type="PROSITE" id="PS51278">
    <property type="entry name" value="GATASE_TYPE_2"/>
    <property type="match status" value="1"/>
</dbReference>
<accession>A0A7G9FQQ5</accession>
<dbReference type="GO" id="GO:0006529">
    <property type="term" value="P:asparagine biosynthetic process"/>
    <property type="evidence" value="ECO:0007669"/>
    <property type="project" value="UniProtKB-KW"/>
</dbReference>
<proteinExistence type="inferred from homology"/>
<keyword evidence="5 10" id="KW-0067">ATP-binding</keyword>
<keyword evidence="4 10" id="KW-0547">Nucleotide-binding</keyword>
<evidence type="ECO:0000256" key="6">
    <source>
        <dbReference type="ARBA" id="ARBA00022888"/>
    </source>
</evidence>
<feature type="domain" description="Glutamine amidotransferase type-2" evidence="12">
    <location>
        <begin position="2"/>
        <end position="220"/>
    </location>
</feature>
<dbReference type="InterPro" id="IPR014729">
    <property type="entry name" value="Rossmann-like_a/b/a_fold"/>
</dbReference>
<dbReference type="Proteomes" id="UP000515819">
    <property type="component" value="Chromosome"/>
</dbReference>
<dbReference type="PANTHER" id="PTHR43284">
    <property type="entry name" value="ASPARAGINE SYNTHETASE (GLUTAMINE-HYDROLYZING)"/>
    <property type="match status" value="1"/>
</dbReference>
<organism evidence="13 14">
    <name type="scientific">Wujia chipingensis</name>
    <dbReference type="NCBI Taxonomy" id="2763670"/>
    <lineage>
        <taxon>Bacteria</taxon>
        <taxon>Bacillati</taxon>
        <taxon>Bacillota</taxon>
        <taxon>Clostridia</taxon>
        <taxon>Lachnospirales</taxon>
        <taxon>Lachnospiraceae</taxon>
        <taxon>Wujia</taxon>
    </lineage>
</organism>
<dbReference type="RefSeq" id="WP_249321849.1">
    <property type="nucleotide sequence ID" value="NZ_CP060632.1"/>
</dbReference>
<dbReference type="InterPro" id="IPR051786">
    <property type="entry name" value="ASN_synthetase/amidase"/>
</dbReference>
<evidence type="ECO:0000256" key="8">
    <source>
        <dbReference type="ARBA" id="ARBA00048741"/>
    </source>
</evidence>
<dbReference type="PIRSF" id="PIRSF001589">
    <property type="entry name" value="Asn_synthetase_glu-h"/>
    <property type="match status" value="1"/>
</dbReference>
<gene>
    <name evidence="13" type="primary">asnB</name>
    <name evidence="13" type="ORF">H9Q76_06335</name>
</gene>
<keyword evidence="13" id="KW-0436">Ligase</keyword>
<comment type="similarity">
    <text evidence="2">Belongs to the asparagine synthetase family.</text>
</comment>
<dbReference type="Gene3D" id="3.40.50.620">
    <property type="entry name" value="HUPs"/>
    <property type="match status" value="1"/>
</dbReference>
<feature type="site" description="Important for beta-aspartyl-AMP intermediate formation" evidence="11">
    <location>
        <position position="381"/>
    </location>
</feature>
<keyword evidence="9" id="KW-0028">Amino-acid biosynthesis</keyword>
<evidence type="ECO:0000256" key="1">
    <source>
        <dbReference type="ARBA" id="ARBA00005187"/>
    </source>
</evidence>
<keyword evidence="7 9" id="KW-0315">Glutamine amidotransferase</keyword>
<dbReference type="InterPro" id="IPR017932">
    <property type="entry name" value="GATase_2_dom"/>
</dbReference>
<reference evidence="13 14" key="1">
    <citation type="submission" date="2020-08" db="EMBL/GenBank/DDBJ databases">
        <authorList>
            <person name="Liu C."/>
            <person name="Sun Q."/>
        </authorList>
    </citation>
    <scope>NUCLEOTIDE SEQUENCE [LARGE SCALE GENOMIC DNA]</scope>
    <source>
        <strain evidence="13 14">NSJ-4</strain>
    </source>
</reference>
<dbReference type="KEGG" id="wcp:H9Q76_06335"/>
<dbReference type="InterPro" id="IPR033738">
    <property type="entry name" value="AsnB_N"/>
</dbReference>
<feature type="binding site" evidence="10">
    <location>
        <position position="267"/>
    </location>
    <ligand>
        <name>ATP</name>
        <dbReference type="ChEBI" id="CHEBI:30616"/>
    </ligand>
</feature>
<dbReference type="GO" id="GO:0005524">
    <property type="term" value="F:ATP binding"/>
    <property type="evidence" value="ECO:0007669"/>
    <property type="project" value="UniProtKB-KW"/>
</dbReference>
<comment type="catalytic activity">
    <reaction evidence="8">
        <text>L-aspartate + L-glutamine + ATP + H2O = L-asparagine + L-glutamate + AMP + diphosphate + H(+)</text>
        <dbReference type="Rhea" id="RHEA:12228"/>
        <dbReference type="ChEBI" id="CHEBI:15377"/>
        <dbReference type="ChEBI" id="CHEBI:15378"/>
        <dbReference type="ChEBI" id="CHEBI:29985"/>
        <dbReference type="ChEBI" id="CHEBI:29991"/>
        <dbReference type="ChEBI" id="CHEBI:30616"/>
        <dbReference type="ChEBI" id="CHEBI:33019"/>
        <dbReference type="ChEBI" id="CHEBI:58048"/>
        <dbReference type="ChEBI" id="CHEBI:58359"/>
        <dbReference type="ChEBI" id="CHEBI:456215"/>
        <dbReference type="EC" id="6.3.5.4"/>
    </reaction>
</comment>
<evidence type="ECO:0000256" key="4">
    <source>
        <dbReference type="ARBA" id="ARBA00022741"/>
    </source>
</evidence>
<dbReference type="NCBIfam" id="TIGR01536">
    <property type="entry name" value="asn_synth_AEB"/>
    <property type="match status" value="1"/>
</dbReference>
<dbReference type="GO" id="GO:0005829">
    <property type="term" value="C:cytosol"/>
    <property type="evidence" value="ECO:0007669"/>
    <property type="project" value="TreeGrafter"/>
</dbReference>
<dbReference type="SUPFAM" id="SSF56235">
    <property type="entry name" value="N-terminal nucleophile aminohydrolases (Ntn hydrolases)"/>
    <property type="match status" value="1"/>
</dbReference>
<protein>
    <recommendedName>
        <fullName evidence="3">asparagine synthase (glutamine-hydrolyzing)</fullName>
        <ecNumber evidence="3">6.3.5.4</ecNumber>
    </recommendedName>
</protein>
<evidence type="ECO:0000256" key="10">
    <source>
        <dbReference type="PIRSR" id="PIRSR001589-2"/>
    </source>
</evidence>
<keyword evidence="14" id="KW-1185">Reference proteome</keyword>
<evidence type="ECO:0000256" key="2">
    <source>
        <dbReference type="ARBA" id="ARBA00005752"/>
    </source>
</evidence>
<dbReference type="SUPFAM" id="SSF52402">
    <property type="entry name" value="Adenine nucleotide alpha hydrolases-like"/>
    <property type="match status" value="1"/>
</dbReference>
<sequence length="612" mass="70822">MCGIAGYFNPDQNYAENPKQNFHTLSRMINTMNHRGPDTYGHTIINSCCLAHTRLSIIDLENGRQPMSYTKDGNTYYIVYNGEIYNYKEVKKTLLRKNYTFETNSDTEVIIAAFCHYGPGFVKELNGIFAIAIYDSMRNTLYLYRDRFGVKPLYYTKTGDTLVFASRIDTLFEYPRVRPCIDMNSFNEIFSLGPAKTYGKGVFSGIKEIKPGEYLTYSPQYMTSRLYYRIESHPHTDSYEETVEKTSYLLEDSIRMQMISDVPISTLLSGGVDSSYVSAVCSHFLPEDIPLTTYSFDYTDNAVYFQANSFQPSEDRPYVDIMKDYLHSDHIYLTCSYTQLADLLEASVDSRCLPTMADVDSSLLYFCGEVAKHHKVTLTGECADEIFGGYPWFHRDAMLQSNTFPWTMDISFRKSLLHPEFAASMQMEKYIAKAYRTTLSEVDILPEESPLDTKKRQIAYLNIRWFMQTLLDRMDRTSMQHGLEARVPFADYRVVDYVFNVPWSIKAKDGVPKSLLRACAAKYLPDTIMNRPKSPYPKTYHPEYERVLANRLREVVTDTASPLRSYLNIPAVLKFLDEPKEYGKPWFGQLMAGPQMIAYLLQVDYWMRKYML</sequence>
<dbReference type="PANTHER" id="PTHR43284:SF1">
    <property type="entry name" value="ASPARAGINE SYNTHETASE"/>
    <property type="match status" value="1"/>
</dbReference>
<dbReference type="Gene3D" id="3.60.20.10">
    <property type="entry name" value="Glutamine Phosphoribosylpyrophosphate, subunit 1, domain 1"/>
    <property type="match status" value="1"/>
</dbReference>
<dbReference type="InterPro" id="IPR029055">
    <property type="entry name" value="Ntn_hydrolases_N"/>
</dbReference>
<dbReference type="InterPro" id="IPR006426">
    <property type="entry name" value="Asn_synth_AEB"/>
</dbReference>
<dbReference type="CDD" id="cd00712">
    <property type="entry name" value="AsnB"/>
    <property type="match status" value="1"/>
</dbReference>
<dbReference type="Pfam" id="PF13537">
    <property type="entry name" value="GATase_7"/>
    <property type="match status" value="1"/>
</dbReference>
<dbReference type="Pfam" id="PF00733">
    <property type="entry name" value="Asn_synthase"/>
    <property type="match status" value="1"/>
</dbReference>
<feature type="binding site" evidence="10">
    <location>
        <position position="106"/>
    </location>
    <ligand>
        <name>L-glutamine</name>
        <dbReference type="ChEBI" id="CHEBI:58359"/>
    </ligand>
</feature>
<dbReference type="CDD" id="cd01991">
    <property type="entry name" value="Asn_synthase_B_C"/>
    <property type="match status" value="1"/>
</dbReference>
<dbReference type="InterPro" id="IPR001962">
    <property type="entry name" value="Asn_synthase"/>
</dbReference>
<evidence type="ECO:0000313" key="14">
    <source>
        <dbReference type="Proteomes" id="UP000515819"/>
    </source>
</evidence>
<evidence type="ECO:0000259" key="12">
    <source>
        <dbReference type="PROSITE" id="PS51278"/>
    </source>
</evidence>
<dbReference type="GO" id="GO:0004066">
    <property type="term" value="F:asparagine synthase (glutamine-hydrolyzing) activity"/>
    <property type="evidence" value="ECO:0007669"/>
    <property type="project" value="UniProtKB-EC"/>
</dbReference>
<dbReference type="EMBL" id="CP060632">
    <property type="protein sequence ID" value="QNM00887.1"/>
    <property type="molecule type" value="Genomic_DNA"/>
</dbReference>
<evidence type="ECO:0000256" key="7">
    <source>
        <dbReference type="ARBA" id="ARBA00022962"/>
    </source>
</evidence>
<dbReference type="AlphaFoldDB" id="A0A7G9FQQ5"/>
<evidence type="ECO:0000256" key="9">
    <source>
        <dbReference type="PIRSR" id="PIRSR001589-1"/>
    </source>
</evidence>
<evidence type="ECO:0000313" key="13">
    <source>
        <dbReference type="EMBL" id="QNM00887.1"/>
    </source>
</evidence>
<evidence type="ECO:0000256" key="11">
    <source>
        <dbReference type="PIRSR" id="PIRSR001589-3"/>
    </source>
</evidence>
<name>A0A7G9FQQ5_9FIRM</name>